<keyword evidence="7" id="KW-1185">Reference proteome</keyword>
<dbReference type="AlphaFoldDB" id="A0A1I5Z362"/>
<comment type="function">
    <text evidence="1">May be involved in the biogenesis of curli organelles.</text>
</comment>
<dbReference type="InterPro" id="IPR018893">
    <property type="entry name" value="T8SS_CsgF"/>
</dbReference>
<keyword evidence="3 5" id="KW-0732">Signal</keyword>
<sequence length="108" mass="10547">MAKTTNLTILASVFAMAAGAASATNLEFQFNNPNFGGNPNNGAFLFGLADVQRTATIDPDRLESGAGIGGGGGQPTPGVTGGGSVGGPTIVIPINTGAPTDPTVDVSD</sequence>
<evidence type="ECO:0000313" key="7">
    <source>
        <dbReference type="Proteomes" id="UP000243106"/>
    </source>
</evidence>
<dbReference type="Pfam" id="PF10614">
    <property type="entry name" value="CsgF"/>
    <property type="match status" value="1"/>
</dbReference>
<evidence type="ECO:0000313" key="6">
    <source>
        <dbReference type="EMBL" id="SFQ50880.1"/>
    </source>
</evidence>
<organism evidence="6 7">
    <name type="scientific">Roseivivax halotolerans</name>
    <dbReference type="NCBI Taxonomy" id="93684"/>
    <lineage>
        <taxon>Bacteria</taxon>
        <taxon>Pseudomonadati</taxon>
        <taxon>Pseudomonadota</taxon>
        <taxon>Alphaproteobacteria</taxon>
        <taxon>Rhodobacterales</taxon>
        <taxon>Roseobacteraceae</taxon>
        <taxon>Roseivivax</taxon>
    </lineage>
</organism>
<evidence type="ECO:0000256" key="5">
    <source>
        <dbReference type="SAM" id="SignalP"/>
    </source>
</evidence>
<evidence type="ECO:0000256" key="3">
    <source>
        <dbReference type="ARBA" id="ARBA00022729"/>
    </source>
</evidence>
<feature type="signal peptide" evidence="5">
    <location>
        <begin position="1"/>
        <end position="17"/>
    </location>
</feature>
<name>A0A1I5Z362_9RHOB</name>
<dbReference type="EMBL" id="FOXV01000007">
    <property type="protein sequence ID" value="SFQ50880.1"/>
    <property type="molecule type" value="Genomic_DNA"/>
</dbReference>
<accession>A0A1I5Z362</accession>
<dbReference type="STRING" id="93684.SAMN05421853_107211"/>
<dbReference type="RefSeq" id="WP_093012322.1">
    <property type="nucleotide sequence ID" value="NZ_FOXV01000007.1"/>
</dbReference>
<feature type="chain" id="PRO_5017419362" description="Curli production assembly/transport component CsgF" evidence="5">
    <location>
        <begin position="18"/>
        <end position="108"/>
    </location>
</feature>
<feature type="compositionally biased region" description="Gly residues" evidence="4">
    <location>
        <begin position="66"/>
        <end position="86"/>
    </location>
</feature>
<evidence type="ECO:0000256" key="1">
    <source>
        <dbReference type="ARBA" id="ARBA00003989"/>
    </source>
</evidence>
<evidence type="ECO:0000256" key="2">
    <source>
        <dbReference type="ARBA" id="ARBA00014031"/>
    </source>
</evidence>
<protein>
    <recommendedName>
        <fullName evidence="2">Curli production assembly/transport component CsgF</fullName>
    </recommendedName>
</protein>
<evidence type="ECO:0000256" key="4">
    <source>
        <dbReference type="SAM" id="MobiDB-lite"/>
    </source>
</evidence>
<gene>
    <name evidence="6" type="ORF">SAMN05421853_107211</name>
</gene>
<reference evidence="7" key="1">
    <citation type="submission" date="2016-10" db="EMBL/GenBank/DDBJ databases">
        <authorList>
            <person name="Varghese N."/>
            <person name="Submissions S."/>
        </authorList>
    </citation>
    <scope>NUCLEOTIDE SEQUENCE [LARGE SCALE GENOMIC DNA]</scope>
    <source>
        <strain evidence="7">JCM 10271</strain>
    </source>
</reference>
<dbReference type="Proteomes" id="UP000243106">
    <property type="component" value="Unassembled WGS sequence"/>
</dbReference>
<proteinExistence type="predicted"/>
<feature type="region of interest" description="Disordered" evidence="4">
    <location>
        <begin position="60"/>
        <end position="108"/>
    </location>
</feature>